<gene>
    <name evidence="2" type="ORF">FA13DRAFT_1817111</name>
</gene>
<dbReference type="Proteomes" id="UP000298030">
    <property type="component" value="Unassembled WGS sequence"/>
</dbReference>
<evidence type="ECO:0000313" key="2">
    <source>
        <dbReference type="EMBL" id="TEB26098.1"/>
    </source>
</evidence>
<feature type="domain" description="NAD(P)-binding" evidence="1">
    <location>
        <begin position="7"/>
        <end position="183"/>
    </location>
</feature>
<dbReference type="EMBL" id="QPFP01000051">
    <property type="protein sequence ID" value="TEB26098.1"/>
    <property type="molecule type" value="Genomic_DNA"/>
</dbReference>
<dbReference type="OrthoDB" id="419598at2759"/>
<dbReference type="Gene3D" id="3.40.50.720">
    <property type="entry name" value="NAD(P)-binding Rossmann-like Domain"/>
    <property type="match status" value="1"/>
</dbReference>
<dbReference type="InterPro" id="IPR051604">
    <property type="entry name" value="Ergot_Alk_Oxidoreductase"/>
</dbReference>
<organism evidence="2 3">
    <name type="scientific">Coprinellus micaceus</name>
    <name type="common">Glistening ink-cap mushroom</name>
    <name type="synonym">Coprinus micaceus</name>
    <dbReference type="NCBI Taxonomy" id="71717"/>
    <lineage>
        <taxon>Eukaryota</taxon>
        <taxon>Fungi</taxon>
        <taxon>Dikarya</taxon>
        <taxon>Basidiomycota</taxon>
        <taxon>Agaricomycotina</taxon>
        <taxon>Agaricomycetes</taxon>
        <taxon>Agaricomycetidae</taxon>
        <taxon>Agaricales</taxon>
        <taxon>Agaricineae</taxon>
        <taxon>Psathyrellaceae</taxon>
        <taxon>Coprinellus</taxon>
    </lineage>
</organism>
<dbReference type="PANTHER" id="PTHR43162">
    <property type="match status" value="1"/>
</dbReference>
<dbReference type="Gene3D" id="3.90.25.10">
    <property type="entry name" value="UDP-galactose 4-epimerase, domain 1"/>
    <property type="match status" value="1"/>
</dbReference>
<dbReference type="PANTHER" id="PTHR43162:SF1">
    <property type="entry name" value="PRESTALK A DIFFERENTIATION PROTEIN A"/>
    <property type="match status" value="1"/>
</dbReference>
<name>A0A4Y7SWU2_COPMI</name>
<keyword evidence="3" id="KW-1185">Reference proteome</keyword>
<accession>A0A4Y7SWU2</accession>
<reference evidence="2 3" key="1">
    <citation type="journal article" date="2019" name="Nat. Ecol. Evol.">
        <title>Megaphylogeny resolves global patterns of mushroom evolution.</title>
        <authorList>
            <person name="Varga T."/>
            <person name="Krizsan K."/>
            <person name="Foldi C."/>
            <person name="Dima B."/>
            <person name="Sanchez-Garcia M."/>
            <person name="Sanchez-Ramirez S."/>
            <person name="Szollosi G.J."/>
            <person name="Szarkandi J.G."/>
            <person name="Papp V."/>
            <person name="Albert L."/>
            <person name="Andreopoulos W."/>
            <person name="Angelini C."/>
            <person name="Antonin V."/>
            <person name="Barry K.W."/>
            <person name="Bougher N.L."/>
            <person name="Buchanan P."/>
            <person name="Buyck B."/>
            <person name="Bense V."/>
            <person name="Catcheside P."/>
            <person name="Chovatia M."/>
            <person name="Cooper J."/>
            <person name="Damon W."/>
            <person name="Desjardin D."/>
            <person name="Finy P."/>
            <person name="Geml J."/>
            <person name="Haridas S."/>
            <person name="Hughes K."/>
            <person name="Justo A."/>
            <person name="Karasinski D."/>
            <person name="Kautmanova I."/>
            <person name="Kiss B."/>
            <person name="Kocsube S."/>
            <person name="Kotiranta H."/>
            <person name="LaButti K.M."/>
            <person name="Lechner B.E."/>
            <person name="Liimatainen K."/>
            <person name="Lipzen A."/>
            <person name="Lukacs Z."/>
            <person name="Mihaltcheva S."/>
            <person name="Morgado L.N."/>
            <person name="Niskanen T."/>
            <person name="Noordeloos M.E."/>
            <person name="Ohm R.A."/>
            <person name="Ortiz-Santana B."/>
            <person name="Ovrebo C."/>
            <person name="Racz N."/>
            <person name="Riley R."/>
            <person name="Savchenko A."/>
            <person name="Shiryaev A."/>
            <person name="Soop K."/>
            <person name="Spirin V."/>
            <person name="Szebenyi C."/>
            <person name="Tomsovsky M."/>
            <person name="Tulloss R.E."/>
            <person name="Uehling J."/>
            <person name="Grigoriev I.V."/>
            <person name="Vagvolgyi C."/>
            <person name="Papp T."/>
            <person name="Martin F.M."/>
            <person name="Miettinen O."/>
            <person name="Hibbett D.S."/>
            <person name="Nagy L.G."/>
        </authorList>
    </citation>
    <scope>NUCLEOTIDE SEQUENCE [LARGE SCALE GENOMIC DNA]</scope>
    <source>
        <strain evidence="2 3">FP101781</strain>
    </source>
</reference>
<comment type="caution">
    <text evidence="2">The sequence shown here is derived from an EMBL/GenBank/DDBJ whole genome shotgun (WGS) entry which is preliminary data.</text>
</comment>
<dbReference type="InterPro" id="IPR036291">
    <property type="entry name" value="NAD(P)-bd_dom_sf"/>
</dbReference>
<evidence type="ECO:0000313" key="3">
    <source>
        <dbReference type="Proteomes" id="UP000298030"/>
    </source>
</evidence>
<proteinExistence type="predicted"/>
<dbReference type="Pfam" id="PF13460">
    <property type="entry name" value="NAD_binding_10"/>
    <property type="match status" value="1"/>
</dbReference>
<dbReference type="SUPFAM" id="SSF51735">
    <property type="entry name" value="NAD(P)-binding Rossmann-fold domains"/>
    <property type="match status" value="1"/>
</dbReference>
<dbReference type="AlphaFoldDB" id="A0A4Y7SWU2"/>
<sequence>MTTLITGGGSQTGLRLAQILKAHGKPFLIGSRSGKRVPADYPTFKFDWHDFSTFQAPFAAGDKIDSVFVVGPDDYDPLPFVKPFIDLAVEKGVKRFVVLSACSEHNERGPNAKEMGKVHTYVHEKGLDYVALRLGWFTENLITIYGDGIKEKNVIEGVVPNGRISFVAVDDIAEVAFKAITDPDSLPSREPNVLGPDFVSYKDVAAILTEVLGRVITYQTITAEELKRRYTEIYCIDEEYASAVVKIEQGIENGSEEKWLSDPRTVKGKVGVREWVEKNKNAFEAAGSAI</sequence>
<protein>
    <submittedName>
        <fullName evidence="2">NAD(P)-binding protein</fullName>
    </submittedName>
</protein>
<dbReference type="STRING" id="71717.A0A4Y7SWU2"/>
<dbReference type="InterPro" id="IPR016040">
    <property type="entry name" value="NAD(P)-bd_dom"/>
</dbReference>
<evidence type="ECO:0000259" key="1">
    <source>
        <dbReference type="Pfam" id="PF13460"/>
    </source>
</evidence>